<dbReference type="InterPro" id="IPR022080">
    <property type="entry name" value="DUF3630"/>
</dbReference>
<dbReference type="AlphaFoldDB" id="A0AA47KKH9"/>
<name>A0AA47KKH9_9GAMM</name>
<gene>
    <name evidence="1" type="ORF">N8M53_12425</name>
</gene>
<dbReference type="Pfam" id="PF12305">
    <property type="entry name" value="DUF3630"/>
    <property type="match status" value="1"/>
</dbReference>
<organism evidence="1 2">
    <name type="scientific">Salinivibrio kushneri</name>
    <dbReference type="NCBI Taxonomy" id="1908198"/>
    <lineage>
        <taxon>Bacteria</taxon>
        <taxon>Pseudomonadati</taxon>
        <taxon>Pseudomonadota</taxon>
        <taxon>Gammaproteobacteria</taxon>
        <taxon>Vibrionales</taxon>
        <taxon>Vibrionaceae</taxon>
        <taxon>Salinivibrio</taxon>
    </lineage>
</organism>
<dbReference type="EMBL" id="CP114588">
    <property type="protein sequence ID" value="WBA08576.1"/>
    <property type="molecule type" value="Genomic_DNA"/>
</dbReference>
<evidence type="ECO:0000313" key="2">
    <source>
        <dbReference type="Proteomes" id="UP001164748"/>
    </source>
</evidence>
<accession>A0AA47KKH9</accession>
<reference evidence="1" key="1">
    <citation type="submission" date="2022-09" db="EMBL/GenBank/DDBJ databases">
        <authorList>
            <person name="Li Z.-J."/>
        </authorList>
    </citation>
    <scope>NUCLEOTIDE SEQUENCE</scope>
    <source>
        <strain evidence="1">TGB11</strain>
    </source>
</reference>
<evidence type="ECO:0000313" key="1">
    <source>
        <dbReference type="EMBL" id="WBA08576.1"/>
    </source>
</evidence>
<dbReference type="RefSeq" id="WP_269578995.1">
    <property type="nucleotide sequence ID" value="NZ_CP114588.1"/>
</dbReference>
<dbReference type="Proteomes" id="UP001164748">
    <property type="component" value="Chromosome"/>
</dbReference>
<proteinExistence type="predicted"/>
<protein>
    <submittedName>
        <fullName evidence="1">DUF3630 family protein</fullName>
    </submittedName>
</protein>
<sequence>MAPSNWQLIASDNTLAFYQPQLDADNGKEICRPLLQALEASVLECQQDADMMTWLIDFEGTRLMLKAAHYTQSVWLEALDEEGDEVIAFLRRWWLRHPPL</sequence>